<evidence type="ECO:0000259" key="10">
    <source>
        <dbReference type="PROSITE" id="PS51202"/>
    </source>
</evidence>
<dbReference type="PANTHER" id="PTHR42751:SF3">
    <property type="entry name" value="SODIUM_GLUTAMATE SYMPORTER"/>
    <property type="match status" value="1"/>
</dbReference>
<evidence type="ECO:0000313" key="11">
    <source>
        <dbReference type="EMBL" id="SDG62010.1"/>
    </source>
</evidence>
<dbReference type="PROSITE" id="PS51201">
    <property type="entry name" value="RCK_N"/>
    <property type="match status" value="1"/>
</dbReference>
<feature type="domain" description="RCK C-terminal" evidence="10">
    <location>
        <begin position="582"/>
        <end position="667"/>
    </location>
</feature>
<dbReference type="InterPro" id="IPR038770">
    <property type="entry name" value="Na+/solute_symporter_sf"/>
</dbReference>
<comment type="similarity">
    <text evidence="2">Belongs to the monovalent cation:proton antiporter 2 (CPA2) transporter (TC 2.A.37) family.</text>
</comment>
<evidence type="ECO:0000256" key="3">
    <source>
        <dbReference type="ARBA" id="ARBA00022448"/>
    </source>
</evidence>
<feature type="transmembrane region" description="Helical" evidence="8">
    <location>
        <begin position="116"/>
        <end position="135"/>
    </location>
</feature>
<sequence>MEIPLLKEIVVVLGISIVIILAFQKLKVPSILGFLFAGIIVGPSAFNLLSSRHEVELLSEIGIIFLLFIIGIELSFSGLMKIKKTVFVGGGLQVGGTILITALVAMALGIDLNTAVFIGFLISLSSTAIVLKMLQEKGEIKSPHGRIALGILIFQDIIVVPMMLLTPILAGKAENIGETLFILLVKLIGVGLVVFVLQKYVVPFIFKLVVKSKNRELFILTTIVFCFSVAWLTSSVGLSLALGAFFAGLIISESEYSHQATANVLPFREIFISFFFISVGSLLDIHFFINHVVYILLFVLAVLIIKVVIVAFVALFLQNQPRTVFLSAFSIFQVGEFSLLLSTVGLQNDLLPDALYQYFLAVSIITMALTPFVLQKSHRMSDFLLRAAIPKRVRKRMNKRKIESSSQEVDSDHDWKDHVIIVGYGINGQNISRVTSHIDIPYVIVDMDYEAIKLAKQKKQPVIYGDASDPEILKHINIQKARVVVIAISDPGATKKIISSVRLFSQTVYIIVRTRYVKEIEENMKVGADEVIPEEFETSIEIFTRVLRQYMVTQGDIENIVTSIRSSDYQMLTSIKPTSTNAVFQQLNIPDKEVATLHVQHGNNNIAGASIGESGIGKNYNVTVLAIKRGRKYISDINPETRIEIDDLVYIFGASKDINTLNKVIKF</sequence>
<dbReference type="Pfam" id="PF02080">
    <property type="entry name" value="TrkA_C"/>
    <property type="match status" value="1"/>
</dbReference>
<comment type="subcellular location">
    <subcellularLocation>
        <location evidence="1">Membrane</location>
        <topology evidence="1">Multi-pass membrane protein</topology>
    </subcellularLocation>
</comment>
<reference evidence="11 12" key="1">
    <citation type="submission" date="2016-10" db="EMBL/GenBank/DDBJ databases">
        <authorList>
            <person name="de Groot N.N."/>
        </authorList>
    </citation>
    <scope>NUCLEOTIDE SEQUENCE [LARGE SCALE GENOMIC DNA]</scope>
    <source>
        <strain evidence="11 12">DSM 19803</strain>
    </source>
</reference>
<evidence type="ECO:0000313" key="12">
    <source>
        <dbReference type="Proteomes" id="UP000199296"/>
    </source>
</evidence>
<dbReference type="OrthoDB" id="9781411at2"/>
<feature type="transmembrane region" description="Helical" evidence="8">
    <location>
        <begin position="61"/>
        <end position="79"/>
    </location>
</feature>
<evidence type="ECO:0000256" key="8">
    <source>
        <dbReference type="SAM" id="Phobius"/>
    </source>
</evidence>
<feature type="transmembrane region" description="Helical" evidence="8">
    <location>
        <begin position="355"/>
        <end position="374"/>
    </location>
</feature>
<dbReference type="Gene3D" id="3.30.70.1450">
    <property type="entry name" value="Regulator of K+ conductance, C-terminal domain"/>
    <property type="match status" value="1"/>
</dbReference>
<dbReference type="EMBL" id="FNCW01000004">
    <property type="protein sequence ID" value="SDG62010.1"/>
    <property type="molecule type" value="Genomic_DNA"/>
</dbReference>
<keyword evidence="4" id="KW-0406">Ion transport</keyword>
<dbReference type="GO" id="GO:1902600">
    <property type="term" value="P:proton transmembrane transport"/>
    <property type="evidence" value="ECO:0007669"/>
    <property type="project" value="InterPro"/>
</dbReference>
<dbReference type="InterPro" id="IPR036721">
    <property type="entry name" value="RCK_C_sf"/>
</dbReference>
<dbReference type="SUPFAM" id="SSF116726">
    <property type="entry name" value="TrkA C-terminal domain-like"/>
    <property type="match status" value="1"/>
</dbReference>
<keyword evidence="4" id="KW-0633">Potassium transport</keyword>
<dbReference type="GO" id="GO:0008324">
    <property type="term" value="F:monoatomic cation transmembrane transporter activity"/>
    <property type="evidence" value="ECO:0007669"/>
    <property type="project" value="InterPro"/>
</dbReference>
<proteinExistence type="inferred from homology"/>
<dbReference type="AlphaFoldDB" id="A0A1G7VSY6"/>
<gene>
    <name evidence="11" type="ORF">SAMN04488027_10467</name>
</gene>
<dbReference type="GO" id="GO:0015297">
    <property type="term" value="F:antiporter activity"/>
    <property type="evidence" value="ECO:0007669"/>
    <property type="project" value="InterPro"/>
</dbReference>
<keyword evidence="6 8" id="KW-1133">Transmembrane helix</keyword>
<feature type="transmembrane region" description="Helical" evidence="8">
    <location>
        <begin position="176"/>
        <end position="197"/>
    </location>
</feature>
<dbReference type="PROSITE" id="PS51202">
    <property type="entry name" value="RCK_C"/>
    <property type="match status" value="1"/>
</dbReference>
<feature type="domain" description="RCK N-terminal" evidence="9">
    <location>
        <begin position="416"/>
        <end position="533"/>
    </location>
</feature>
<feature type="transmembrane region" description="Helical" evidence="8">
    <location>
        <begin position="217"/>
        <end position="234"/>
    </location>
</feature>
<dbReference type="STRING" id="470826.SAMN04488027_10467"/>
<evidence type="ECO:0000256" key="7">
    <source>
        <dbReference type="ARBA" id="ARBA00023136"/>
    </source>
</evidence>
<keyword evidence="4" id="KW-0630">Potassium</keyword>
<dbReference type="InterPro" id="IPR003148">
    <property type="entry name" value="RCK_N"/>
</dbReference>
<dbReference type="InterPro" id="IPR036291">
    <property type="entry name" value="NAD(P)-bd_dom_sf"/>
</dbReference>
<keyword evidence="7 8" id="KW-0472">Membrane</keyword>
<feature type="transmembrane region" description="Helical" evidence="8">
    <location>
        <begin position="295"/>
        <end position="317"/>
    </location>
</feature>
<feature type="transmembrane region" description="Helical" evidence="8">
    <location>
        <begin position="147"/>
        <end position="170"/>
    </location>
</feature>
<dbReference type="GO" id="GO:0006813">
    <property type="term" value="P:potassium ion transport"/>
    <property type="evidence" value="ECO:0007669"/>
    <property type="project" value="UniProtKB-KW"/>
</dbReference>
<dbReference type="Pfam" id="PF00999">
    <property type="entry name" value="Na_H_Exchanger"/>
    <property type="match status" value="1"/>
</dbReference>
<dbReference type="InterPro" id="IPR006153">
    <property type="entry name" value="Cation/H_exchanger_TM"/>
</dbReference>
<organism evidence="11 12">
    <name type="scientific">Psychroflexus sediminis</name>
    <dbReference type="NCBI Taxonomy" id="470826"/>
    <lineage>
        <taxon>Bacteria</taxon>
        <taxon>Pseudomonadati</taxon>
        <taxon>Bacteroidota</taxon>
        <taxon>Flavobacteriia</taxon>
        <taxon>Flavobacteriales</taxon>
        <taxon>Flavobacteriaceae</taxon>
        <taxon>Psychroflexus</taxon>
    </lineage>
</organism>
<dbReference type="Gene3D" id="3.40.50.720">
    <property type="entry name" value="NAD(P)-binding Rossmann-like Domain"/>
    <property type="match status" value="1"/>
</dbReference>
<dbReference type="Gene3D" id="1.20.1530.20">
    <property type="match status" value="1"/>
</dbReference>
<dbReference type="RefSeq" id="WP_093366306.1">
    <property type="nucleotide sequence ID" value="NZ_FNCW01000004.1"/>
</dbReference>
<evidence type="ECO:0000256" key="5">
    <source>
        <dbReference type="ARBA" id="ARBA00022692"/>
    </source>
</evidence>
<keyword evidence="3" id="KW-0813">Transport</keyword>
<evidence type="ECO:0000256" key="1">
    <source>
        <dbReference type="ARBA" id="ARBA00004141"/>
    </source>
</evidence>
<keyword evidence="5 8" id="KW-0812">Transmembrane</keyword>
<feature type="transmembrane region" description="Helical" evidence="8">
    <location>
        <begin position="30"/>
        <end position="49"/>
    </location>
</feature>
<name>A0A1G7VSY6_9FLAO</name>
<keyword evidence="12" id="KW-1185">Reference proteome</keyword>
<evidence type="ECO:0000256" key="6">
    <source>
        <dbReference type="ARBA" id="ARBA00022989"/>
    </source>
</evidence>
<evidence type="ECO:0000256" key="2">
    <source>
        <dbReference type="ARBA" id="ARBA00005551"/>
    </source>
</evidence>
<evidence type="ECO:0000256" key="4">
    <source>
        <dbReference type="ARBA" id="ARBA00022538"/>
    </source>
</evidence>
<dbReference type="SUPFAM" id="SSF51735">
    <property type="entry name" value="NAD(P)-binding Rossmann-fold domains"/>
    <property type="match status" value="1"/>
</dbReference>
<dbReference type="PANTHER" id="PTHR42751">
    <property type="entry name" value="SODIUM/HYDROGEN EXCHANGER FAMILY/TRKA DOMAIN PROTEIN"/>
    <property type="match status" value="1"/>
</dbReference>
<feature type="transmembrane region" description="Helical" evidence="8">
    <location>
        <begin position="270"/>
        <end position="289"/>
    </location>
</feature>
<accession>A0A1G7VSY6</accession>
<dbReference type="GO" id="GO:0016020">
    <property type="term" value="C:membrane"/>
    <property type="evidence" value="ECO:0007669"/>
    <property type="project" value="UniProtKB-SubCell"/>
</dbReference>
<dbReference type="Pfam" id="PF02254">
    <property type="entry name" value="TrkA_N"/>
    <property type="match status" value="1"/>
</dbReference>
<feature type="transmembrane region" description="Helical" evidence="8">
    <location>
        <begin position="86"/>
        <end position="110"/>
    </location>
</feature>
<dbReference type="Proteomes" id="UP000199296">
    <property type="component" value="Unassembled WGS sequence"/>
</dbReference>
<feature type="transmembrane region" description="Helical" evidence="8">
    <location>
        <begin position="324"/>
        <end position="343"/>
    </location>
</feature>
<evidence type="ECO:0000259" key="9">
    <source>
        <dbReference type="PROSITE" id="PS51201"/>
    </source>
</evidence>
<feature type="transmembrane region" description="Helical" evidence="8">
    <location>
        <begin position="6"/>
        <end position="23"/>
    </location>
</feature>
<dbReference type="InterPro" id="IPR006037">
    <property type="entry name" value="RCK_C"/>
</dbReference>
<protein>
    <submittedName>
        <fullName evidence="11">Kef-type potassium/proton antiporter, CPA2 family</fullName>
    </submittedName>
</protein>